<dbReference type="AlphaFoldDB" id="A0A4P9K662"/>
<proteinExistence type="predicted"/>
<protein>
    <recommendedName>
        <fullName evidence="3">PLD-like domain-containing protein</fullName>
    </recommendedName>
</protein>
<dbReference type="Proteomes" id="UP000304864">
    <property type="component" value="Chromosome"/>
</dbReference>
<evidence type="ECO:0000313" key="2">
    <source>
        <dbReference type="Proteomes" id="UP000304864"/>
    </source>
</evidence>
<accession>A0A4P9K662</accession>
<keyword evidence="2" id="KW-1185">Reference proteome</keyword>
<organism evidence="1 2">
    <name type="scientific">Thiomicrorhabdus sediminis</name>
    <dbReference type="NCBI Taxonomy" id="2580412"/>
    <lineage>
        <taxon>Bacteria</taxon>
        <taxon>Pseudomonadati</taxon>
        <taxon>Pseudomonadota</taxon>
        <taxon>Gammaproteobacteria</taxon>
        <taxon>Thiotrichales</taxon>
        <taxon>Piscirickettsiaceae</taxon>
        <taxon>Thiomicrorhabdus</taxon>
    </lineage>
</organism>
<name>A0A4P9K662_9GAMM</name>
<reference evidence="1 2" key="1">
    <citation type="submission" date="2019-05" db="EMBL/GenBank/DDBJ databases">
        <title>Thiomicrorhabdus sediminis sp. nov, a novel sulfur-oxidizing bacterium isolated from coastal sediment.</title>
        <authorList>
            <person name="Liu X."/>
        </authorList>
    </citation>
    <scope>NUCLEOTIDE SEQUENCE [LARGE SCALE GENOMIC DNA]</scope>
    <source>
        <strain evidence="1 2">G1</strain>
    </source>
</reference>
<dbReference type="RefSeq" id="WP_138564463.1">
    <property type="nucleotide sequence ID" value="NZ_CP040602.1"/>
</dbReference>
<dbReference type="Gene3D" id="3.30.870.10">
    <property type="entry name" value="Endonuclease Chain A"/>
    <property type="match status" value="1"/>
</dbReference>
<dbReference type="KEGG" id="thig:FE785_03600"/>
<sequence length="265" mass="30880">MANLNKLFSEQLNKSLHLDNGGEIKISFCSNETKVVSFIESSEVIVGCAPWFNNQNIINALQNVNKGCCIILDKKQFMKLPDYEARRYISNPVNFCISTVLKNGCIKAFFKRDLDSVNNDSTFRLFGVNGDNYSLMHYKYLIRCDIEKNEHNEVNLKPKAVITGSLNYTYNMNNSRELFLEIDSEEFAISFYEEWCELFSLSESILSKNNELTPEFLQSGVKFEDIEDANEICPYKDLIDMHENIVFSEWCRLEKEIYRQSDYRD</sequence>
<dbReference type="EMBL" id="CP040602">
    <property type="protein sequence ID" value="QCU89786.1"/>
    <property type="molecule type" value="Genomic_DNA"/>
</dbReference>
<gene>
    <name evidence="1" type="ORF">FE785_03600</name>
</gene>
<evidence type="ECO:0008006" key="3">
    <source>
        <dbReference type="Google" id="ProtNLM"/>
    </source>
</evidence>
<evidence type="ECO:0000313" key="1">
    <source>
        <dbReference type="EMBL" id="QCU89786.1"/>
    </source>
</evidence>